<sequence>MLGKLFIILLIPVTIYVVYYLLNRTAKNSKAIKRVLSDEGKEILEKEVAYYRNLSNADKMEFETRCLKFLDTVKIEGVGVAVELKDYMMIAASAIIPIFAFKKWTYPNLTNIMVYPSQFNTAYEFEGHADRNIMGMVGEGAMNGQMILSKSALEYGFRNPKDGQNTAIHEFVHLIDKTDGTVDGIPTHLMDKASVIPFMNLIREEIAKIKANKSDIDVYGMTNPAEFFAVASEYFFEDPAKFKTHHPELYKALSEIFEQS</sequence>
<dbReference type="GO" id="GO:0004177">
    <property type="term" value="F:aminopeptidase activity"/>
    <property type="evidence" value="ECO:0007669"/>
    <property type="project" value="TreeGrafter"/>
</dbReference>
<dbReference type="Proteomes" id="UP000251241">
    <property type="component" value="Unassembled WGS sequence"/>
</dbReference>
<evidence type="ECO:0000313" key="1">
    <source>
        <dbReference type="EMBL" id="SPZ85343.1"/>
    </source>
</evidence>
<organism evidence="1 2">
    <name type="scientific">Sphingobacterium multivorum</name>
    <dbReference type="NCBI Taxonomy" id="28454"/>
    <lineage>
        <taxon>Bacteria</taxon>
        <taxon>Pseudomonadati</taxon>
        <taxon>Bacteroidota</taxon>
        <taxon>Sphingobacteriia</taxon>
        <taxon>Sphingobacteriales</taxon>
        <taxon>Sphingobacteriaceae</taxon>
        <taxon>Sphingobacterium</taxon>
    </lineage>
</organism>
<dbReference type="Pfam" id="PF06167">
    <property type="entry name" value="Peptidase_M90"/>
    <property type="match status" value="1"/>
</dbReference>
<dbReference type="GeneID" id="97181290"/>
<reference evidence="1 2" key="1">
    <citation type="submission" date="2018-06" db="EMBL/GenBank/DDBJ databases">
        <authorList>
            <consortium name="Pathogen Informatics"/>
            <person name="Doyle S."/>
        </authorList>
    </citation>
    <scope>NUCLEOTIDE SEQUENCE [LARGE SCALE GENOMIC DNA]</scope>
    <source>
        <strain evidence="1 2">NCTC11343</strain>
    </source>
</reference>
<dbReference type="InterPro" id="IPR010384">
    <property type="entry name" value="MtfA_fam"/>
</dbReference>
<proteinExistence type="predicted"/>
<dbReference type="AlphaFoldDB" id="A0A2X2J1C2"/>
<dbReference type="Gene3D" id="1.10.472.150">
    <property type="entry name" value="Glucose-regulated metallo-peptidase M90, N-terminal domain"/>
    <property type="match status" value="1"/>
</dbReference>
<dbReference type="GO" id="GO:0005829">
    <property type="term" value="C:cytosol"/>
    <property type="evidence" value="ECO:0007669"/>
    <property type="project" value="TreeGrafter"/>
</dbReference>
<dbReference type="PANTHER" id="PTHR30164">
    <property type="entry name" value="MTFA PEPTIDASE"/>
    <property type="match status" value="1"/>
</dbReference>
<dbReference type="InterPro" id="IPR042252">
    <property type="entry name" value="MtfA_N"/>
</dbReference>
<dbReference type="RefSeq" id="WP_112374467.1">
    <property type="nucleotide sequence ID" value="NZ_CP069793.1"/>
</dbReference>
<dbReference type="GO" id="GO:0008237">
    <property type="term" value="F:metallopeptidase activity"/>
    <property type="evidence" value="ECO:0007669"/>
    <property type="project" value="InterPro"/>
</dbReference>
<accession>A0A2X2J1C2</accession>
<dbReference type="EMBL" id="UAUU01000008">
    <property type="protein sequence ID" value="SPZ85343.1"/>
    <property type="molecule type" value="Genomic_DNA"/>
</dbReference>
<dbReference type="Gene3D" id="3.40.390.10">
    <property type="entry name" value="Collagenase (Catalytic Domain)"/>
    <property type="match status" value="1"/>
</dbReference>
<dbReference type="InterPro" id="IPR024079">
    <property type="entry name" value="MetalloPept_cat_dom_sf"/>
</dbReference>
<protein>
    <submittedName>
        <fullName evidence="1">Mlc titration factor A</fullName>
    </submittedName>
</protein>
<gene>
    <name evidence="1" type="primary">mtfA</name>
    <name evidence="1" type="ORF">NCTC11343_01904</name>
</gene>
<dbReference type="CDD" id="cd20169">
    <property type="entry name" value="Peptidase_M90_mtfA"/>
    <property type="match status" value="1"/>
</dbReference>
<name>A0A2X2J1C2_SPHMU</name>
<evidence type="ECO:0000313" key="2">
    <source>
        <dbReference type="Proteomes" id="UP000251241"/>
    </source>
</evidence>
<dbReference type="SUPFAM" id="SSF55486">
    <property type="entry name" value="Metalloproteases ('zincins'), catalytic domain"/>
    <property type="match status" value="1"/>
</dbReference>
<dbReference type="PANTHER" id="PTHR30164:SF2">
    <property type="entry name" value="PROTEIN MTFA"/>
    <property type="match status" value="1"/>
</dbReference>